<feature type="compositionally biased region" description="Polar residues" evidence="10">
    <location>
        <begin position="163"/>
        <end position="172"/>
    </location>
</feature>
<keyword evidence="4 7" id="KW-0689">Ribosomal protein</keyword>
<dbReference type="InterPro" id="IPR019927">
    <property type="entry name" value="Ribosomal_uL3_bac/org-type"/>
</dbReference>
<feature type="region of interest" description="Disordered" evidence="10">
    <location>
        <begin position="154"/>
        <end position="189"/>
    </location>
</feature>
<protein>
    <recommendedName>
        <fullName evidence="6 7">Large ribosomal subunit protein uL3</fullName>
    </recommendedName>
</protein>
<dbReference type="GO" id="GO:0019843">
    <property type="term" value="F:rRNA binding"/>
    <property type="evidence" value="ECO:0007669"/>
    <property type="project" value="UniProtKB-UniRule"/>
</dbReference>
<comment type="function">
    <text evidence="7 9">One of the primary rRNA binding proteins, it binds directly near the 3'-end of the 23S rRNA, where it nucleates assembly of the 50S subunit.</text>
</comment>
<dbReference type="SUPFAM" id="SSF50447">
    <property type="entry name" value="Translation proteins"/>
    <property type="match status" value="1"/>
</dbReference>
<dbReference type="GO" id="GO:0006412">
    <property type="term" value="P:translation"/>
    <property type="evidence" value="ECO:0007669"/>
    <property type="project" value="UniProtKB-UniRule"/>
</dbReference>
<comment type="subunit">
    <text evidence="7 9">Part of the 50S ribosomal subunit. Forms a cluster with proteins L14 and L19.</text>
</comment>
<evidence type="ECO:0000256" key="4">
    <source>
        <dbReference type="ARBA" id="ARBA00022980"/>
    </source>
</evidence>
<dbReference type="InterPro" id="IPR009000">
    <property type="entry name" value="Transl_B-barrel_sf"/>
</dbReference>
<sequence length="233" mass="24861">MPLGLVGTKVGMTQVFNAEGQVTPVTILQLGPCPVLQVRDVKRDGYDAVQVGFGDKPRSKATRAERGHVSNALESKRRKSRPAAEIPKKADVEPQRHIREFRLDAAASVAVGDKLTVEGVFKDIKSVDVVGTSKGRGTAGVMKRWNFGGLPAAHGAKKVHRQPGSTASLASNRGSGRPKKGKKMPGRYGASRVTIRNLRVVSIDTENNLLLVEGAVPGYKGAVVVVRPTNKKG</sequence>
<proteinExistence type="inferred from homology"/>
<evidence type="ECO:0000256" key="7">
    <source>
        <dbReference type="HAMAP-Rule" id="MF_01325"/>
    </source>
</evidence>
<dbReference type="NCBIfam" id="TIGR03625">
    <property type="entry name" value="L3_bact"/>
    <property type="match status" value="1"/>
</dbReference>
<evidence type="ECO:0000256" key="9">
    <source>
        <dbReference type="RuleBase" id="RU003906"/>
    </source>
</evidence>
<dbReference type="RefSeq" id="WP_213496535.1">
    <property type="nucleotide sequence ID" value="NZ_CP074694.1"/>
</dbReference>
<feature type="compositionally biased region" description="Basic and acidic residues" evidence="10">
    <location>
        <begin position="57"/>
        <end position="68"/>
    </location>
</feature>
<dbReference type="GO" id="GO:0022625">
    <property type="term" value="C:cytosolic large ribosomal subunit"/>
    <property type="evidence" value="ECO:0007669"/>
    <property type="project" value="TreeGrafter"/>
</dbReference>
<evidence type="ECO:0000256" key="3">
    <source>
        <dbReference type="ARBA" id="ARBA00022884"/>
    </source>
</evidence>
<keyword evidence="12" id="KW-1185">Reference proteome</keyword>
<dbReference type="FunFam" id="2.40.30.10:FF:000004">
    <property type="entry name" value="50S ribosomal protein L3"/>
    <property type="match status" value="1"/>
</dbReference>
<evidence type="ECO:0000256" key="10">
    <source>
        <dbReference type="SAM" id="MobiDB-lite"/>
    </source>
</evidence>
<dbReference type="AlphaFoldDB" id="A0A8E6B4G8"/>
<keyword evidence="2 7" id="KW-0699">rRNA-binding</keyword>
<comment type="similarity">
    <text evidence="1 7 8">Belongs to the universal ribosomal protein uL3 family.</text>
</comment>
<evidence type="ECO:0000256" key="8">
    <source>
        <dbReference type="RuleBase" id="RU003905"/>
    </source>
</evidence>
<evidence type="ECO:0000256" key="2">
    <source>
        <dbReference type="ARBA" id="ARBA00022730"/>
    </source>
</evidence>
<organism evidence="11 12">
    <name type="scientific">Telmatocola sphagniphila</name>
    <dbReference type="NCBI Taxonomy" id="1123043"/>
    <lineage>
        <taxon>Bacteria</taxon>
        <taxon>Pseudomonadati</taxon>
        <taxon>Planctomycetota</taxon>
        <taxon>Planctomycetia</taxon>
        <taxon>Gemmatales</taxon>
        <taxon>Gemmataceae</taxon>
    </lineage>
</organism>
<keyword evidence="5 7" id="KW-0687">Ribonucleoprotein</keyword>
<reference evidence="11" key="1">
    <citation type="submission" date="2021-05" db="EMBL/GenBank/DDBJ databases">
        <title>Complete genome sequence of the cellulolytic planctomycete Telmatocola sphagniphila SP2T and characterization of the first cellulase from planctomycetes.</title>
        <authorList>
            <person name="Rakitin A.L."/>
            <person name="Beletsky A.V."/>
            <person name="Naumoff D.G."/>
            <person name="Kulichevskaya I.S."/>
            <person name="Mardanov A.V."/>
            <person name="Ravin N.V."/>
            <person name="Dedysh S.N."/>
        </authorList>
    </citation>
    <scope>NUCLEOTIDE SEQUENCE</scope>
    <source>
        <strain evidence="11">SP2T</strain>
    </source>
</reference>
<name>A0A8E6B4G8_9BACT</name>
<dbReference type="KEGG" id="tsph:KIH39_24695"/>
<dbReference type="Gene3D" id="3.30.160.810">
    <property type="match status" value="1"/>
</dbReference>
<evidence type="ECO:0000313" key="12">
    <source>
        <dbReference type="Proteomes" id="UP000676194"/>
    </source>
</evidence>
<feature type="region of interest" description="Disordered" evidence="10">
    <location>
        <begin position="57"/>
        <end position="92"/>
    </location>
</feature>
<dbReference type="GO" id="GO:0003735">
    <property type="term" value="F:structural constituent of ribosome"/>
    <property type="evidence" value="ECO:0007669"/>
    <property type="project" value="UniProtKB-UniRule"/>
</dbReference>
<dbReference type="InterPro" id="IPR000597">
    <property type="entry name" value="Ribosomal_uL3"/>
</dbReference>
<feature type="compositionally biased region" description="Basic residues" evidence="10">
    <location>
        <begin position="176"/>
        <end position="185"/>
    </location>
</feature>
<dbReference type="EMBL" id="CP074694">
    <property type="protein sequence ID" value="QVL31995.1"/>
    <property type="molecule type" value="Genomic_DNA"/>
</dbReference>
<dbReference type="PANTHER" id="PTHR11229:SF16">
    <property type="entry name" value="LARGE RIBOSOMAL SUBUNIT PROTEIN UL3C"/>
    <property type="match status" value="1"/>
</dbReference>
<evidence type="ECO:0000256" key="5">
    <source>
        <dbReference type="ARBA" id="ARBA00023274"/>
    </source>
</evidence>
<dbReference type="Pfam" id="PF00297">
    <property type="entry name" value="Ribosomal_L3"/>
    <property type="match status" value="1"/>
</dbReference>
<dbReference type="HAMAP" id="MF_01325_B">
    <property type="entry name" value="Ribosomal_uL3_B"/>
    <property type="match status" value="1"/>
</dbReference>
<gene>
    <name evidence="7 11" type="primary">rplC</name>
    <name evidence="11" type="ORF">KIH39_24695</name>
</gene>
<accession>A0A8E6B4G8</accession>
<evidence type="ECO:0000313" key="11">
    <source>
        <dbReference type="EMBL" id="QVL31995.1"/>
    </source>
</evidence>
<dbReference type="PANTHER" id="PTHR11229">
    <property type="entry name" value="50S RIBOSOMAL PROTEIN L3"/>
    <property type="match status" value="1"/>
</dbReference>
<evidence type="ECO:0000256" key="6">
    <source>
        <dbReference type="ARBA" id="ARBA00035243"/>
    </source>
</evidence>
<evidence type="ECO:0000256" key="1">
    <source>
        <dbReference type="ARBA" id="ARBA00006540"/>
    </source>
</evidence>
<dbReference type="Gene3D" id="2.40.30.10">
    <property type="entry name" value="Translation factors"/>
    <property type="match status" value="1"/>
</dbReference>
<dbReference type="InterPro" id="IPR019926">
    <property type="entry name" value="Ribosomal_uL3_CS"/>
</dbReference>
<dbReference type="PROSITE" id="PS00474">
    <property type="entry name" value="RIBOSOMAL_L3"/>
    <property type="match status" value="1"/>
</dbReference>
<dbReference type="Proteomes" id="UP000676194">
    <property type="component" value="Chromosome"/>
</dbReference>
<keyword evidence="3 7" id="KW-0694">RNA-binding</keyword>